<accession>A0A225VK31</accession>
<gene>
    <name evidence="2" type="ORF">PHMEG_00022839</name>
</gene>
<feature type="region of interest" description="Disordered" evidence="1">
    <location>
        <begin position="1"/>
        <end position="73"/>
    </location>
</feature>
<organism evidence="2 3">
    <name type="scientific">Phytophthora megakarya</name>
    <dbReference type="NCBI Taxonomy" id="4795"/>
    <lineage>
        <taxon>Eukaryota</taxon>
        <taxon>Sar</taxon>
        <taxon>Stramenopiles</taxon>
        <taxon>Oomycota</taxon>
        <taxon>Peronosporomycetes</taxon>
        <taxon>Peronosporales</taxon>
        <taxon>Peronosporaceae</taxon>
        <taxon>Phytophthora</taxon>
    </lineage>
</organism>
<feature type="region of interest" description="Disordered" evidence="1">
    <location>
        <begin position="135"/>
        <end position="167"/>
    </location>
</feature>
<evidence type="ECO:0000256" key="1">
    <source>
        <dbReference type="SAM" id="MobiDB-lite"/>
    </source>
</evidence>
<proteinExistence type="predicted"/>
<protein>
    <submittedName>
        <fullName evidence="2">Uncharacterized protein</fullName>
    </submittedName>
</protein>
<name>A0A225VK31_9STRA</name>
<dbReference type="AlphaFoldDB" id="A0A225VK31"/>
<reference evidence="3" key="1">
    <citation type="submission" date="2017-03" db="EMBL/GenBank/DDBJ databases">
        <title>Phytopthora megakarya and P. palmivora, two closely related causual agents of cacao black pod achieved similar genome size and gene model numbers by different mechanisms.</title>
        <authorList>
            <person name="Ali S."/>
            <person name="Shao J."/>
            <person name="Larry D.J."/>
            <person name="Kronmiller B."/>
            <person name="Shen D."/>
            <person name="Strem M.D."/>
            <person name="Melnick R.L."/>
            <person name="Guiltinan M.J."/>
            <person name="Tyler B.M."/>
            <person name="Meinhardt L.W."/>
            <person name="Bailey B.A."/>
        </authorList>
    </citation>
    <scope>NUCLEOTIDE SEQUENCE [LARGE SCALE GENOMIC DNA]</scope>
    <source>
        <strain evidence="3">zdho120</strain>
    </source>
</reference>
<dbReference type="Proteomes" id="UP000198211">
    <property type="component" value="Unassembled WGS sequence"/>
</dbReference>
<feature type="compositionally biased region" description="Polar residues" evidence="1">
    <location>
        <begin position="158"/>
        <end position="167"/>
    </location>
</feature>
<evidence type="ECO:0000313" key="3">
    <source>
        <dbReference type="Proteomes" id="UP000198211"/>
    </source>
</evidence>
<feature type="compositionally biased region" description="Low complexity" evidence="1">
    <location>
        <begin position="17"/>
        <end position="32"/>
    </location>
</feature>
<keyword evidence="3" id="KW-1185">Reference proteome</keyword>
<evidence type="ECO:0000313" key="2">
    <source>
        <dbReference type="EMBL" id="OWZ05127.1"/>
    </source>
</evidence>
<dbReference type="EMBL" id="NBNE01004596">
    <property type="protein sequence ID" value="OWZ05127.1"/>
    <property type="molecule type" value="Genomic_DNA"/>
</dbReference>
<sequence>MTQDQSHGLSRHFRGDSSGASTAGGSRLSSTAPTWNSSFGSIDPPSPRPDDPHPHPQGSGDPGAFGVPAPGGYTPGTVVRPFIAYDAVEPFDTSLSLDKRRARWDKLQYTASSGGWRKQELCTRLYSRLSHEGLGATAPRVGPPELEAALGPGFKKFGTSTNSPVER</sequence>
<comment type="caution">
    <text evidence="2">The sequence shown here is derived from an EMBL/GenBank/DDBJ whole genome shotgun (WGS) entry which is preliminary data.</text>
</comment>